<accession>A0A176XF33</accession>
<evidence type="ECO:0000259" key="1">
    <source>
        <dbReference type="Pfam" id="PF12973"/>
    </source>
</evidence>
<reference evidence="2 3" key="1">
    <citation type="submission" date="2016-05" db="EMBL/GenBank/DDBJ databases">
        <authorList>
            <person name="Lavstsen T."/>
            <person name="Jespersen J.S."/>
        </authorList>
    </citation>
    <scope>NUCLEOTIDE SEQUENCE [LARGE SCALE GENOMIC DNA]</scope>
    <source>
        <strain evidence="2 3">KCJ1736</strain>
    </source>
</reference>
<dbReference type="Gene3D" id="2.60.120.10">
    <property type="entry name" value="Jelly Rolls"/>
    <property type="match status" value="1"/>
</dbReference>
<evidence type="ECO:0000313" key="3">
    <source>
        <dbReference type="Proteomes" id="UP000077098"/>
    </source>
</evidence>
<dbReference type="SUPFAM" id="SSF51182">
    <property type="entry name" value="RmlC-like cupins"/>
    <property type="match status" value="1"/>
</dbReference>
<feature type="domain" description="ChrR-like cupin" evidence="1">
    <location>
        <begin position="35"/>
        <end position="118"/>
    </location>
</feature>
<dbReference type="EMBL" id="LXPS01000008">
    <property type="protein sequence ID" value="OAE47986.1"/>
    <property type="molecule type" value="Genomic_DNA"/>
</dbReference>
<dbReference type="InterPro" id="IPR011051">
    <property type="entry name" value="RmlC_Cupin_sf"/>
</dbReference>
<organism evidence="2 3">
    <name type="scientific">Agrobacterium tumefaciens</name>
    <dbReference type="NCBI Taxonomy" id="358"/>
    <lineage>
        <taxon>Bacteria</taxon>
        <taxon>Pseudomonadati</taxon>
        <taxon>Pseudomonadota</taxon>
        <taxon>Alphaproteobacteria</taxon>
        <taxon>Hyphomicrobiales</taxon>
        <taxon>Rhizobiaceae</taxon>
        <taxon>Rhizobium/Agrobacterium group</taxon>
        <taxon>Agrobacterium</taxon>
        <taxon>Agrobacterium tumefaciens complex</taxon>
    </lineage>
</organism>
<dbReference type="AlphaFoldDB" id="A0A176XF33"/>
<name>A0A176XF33_AGRTU</name>
<proteinExistence type="predicted"/>
<dbReference type="Proteomes" id="UP000077098">
    <property type="component" value="Unassembled WGS sequence"/>
</dbReference>
<protein>
    <submittedName>
        <fullName evidence="2">tRNA modification GTPase</fullName>
    </submittedName>
</protein>
<dbReference type="CDD" id="cd20302">
    <property type="entry name" value="cupin_DAD"/>
    <property type="match status" value="1"/>
</dbReference>
<gene>
    <name evidence="2" type="ORF">A7J57_15435</name>
</gene>
<evidence type="ECO:0000313" key="2">
    <source>
        <dbReference type="EMBL" id="OAE47986.1"/>
    </source>
</evidence>
<dbReference type="InterPro" id="IPR025979">
    <property type="entry name" value="ChrR-like_cupin_dom"/>
</dbReference>
<dbReference type="InterPro" id="IPR014710">
    <property type="entry name" value="RmlC-like_jellyroll"/>
</dbReference>
<comment type="caution">
    <text evidence="2">The sequence shown here is derived from an EMBL/GenBank/DDBJ whole genome shotgun (WGS) entry which is preliminary data.</text>
</comment>
<dbReference type="Pfam" id="PF12973">
    <property type="entry name" value="Cupin_7"/>
    <property type="match status" value="1"/>
</dbReference>
<sequence>MSMNKPAHIVKLPEEPHHQTILKYAREGAHIPGDDDRNPWVPFGDSAAIKHFCFDVRTNSVANILWVKGGGRIGTHRHRGVVSALTLEGSFAYYEYSWVARPGDFVYELPGTDHTLYSDDPNGVKAIFWINGPIEFYDEQGKYDFTADVFWFIDHYTSYCESKGIPINKEMFI</sequence>